<dbReference type="SUPFAM" id="SSF47413">
    <property type="entry name" value="lambda repressor-like DNA-binding domains"/>
    <property type="match status" value="1"/>
</dbReference>
<dbReference type="InterPro" id="IPR010982">
    <property type="entry name" value="Lambda_DNA-bd_dom_sf"/>
</dbReference>
<feature type="domain" description="HTH cro/C1-type" evidence="2">
    <location>
        <begin position="8"/>
        <end position="67"/>
    </location>
</feature>
<comment type="caution">
    <text evidence="3">The sequence shown here is derived from an EMBL/GenBank/DDBJ whole genome shotgun (WGS) entry which is preliminary data.</text>
</comment>
<organism evidence="3 4">
    <name type="scientific">Virgibacillus halodenitrificans</name>
    <name type="common">Bacillus halodenitrificans</name>
    <dbReference type="NCBI Taxonomy" id="1482"/>
    <lineage>
        <taxon>Bacteria</taxon>
        <taxon>Bacillati</taxon>
        <taxon>Bacillota</taxon>
        <taxon>Bacilli</taxon>
        <taxon>Bacillales</taxon>
        <taxon>Bacillaceae</taxon>
        <taxon>Virgibacillus</taxon>
    </lineage>
</organism>
<keyword evidence="1" id="KW-0238">DNA-binding</keyword>
<gene>
    <name evidence="3" type="ORF">IC602_11655</name>
</gene>
<dbReference type="PANTHER" id="PTHR46558">
    <property type="entry name" value="TRACRIPTIONAL REGULATORY PROTEIN-RELATED-RELATED"/>
    <property type="match status" value="1"/>
</dbReference>
<dbReference type="InterPro" id="IPR001387">
    <property type="entry name" value="Cro/C1-type_HTH"/>
</dbReference>
<dbReference type="Pfam" id="PF01381">
    <property type="entry name" value="HTH_3"/>
    <property type="match status" value="1"/>
</dbReference>
<dbReference type="PROSITE" id="PS50943">
    <property type="entry name" value="HTH_CROC1"/>
    <property type="match status" value="1"/>
</dbReference>
<sequence length="148" mass="17450">MMVFSDRLKKYREKLKDQDKKWTQKFVADKIGVARVTYTAYENGTKMPPSDTVNRIAELFDVTTDYMMGRTDNPSYNVVDGLKKANKSLKDYDFKFTSEEEKRNTIINRIADEFPNIDLMFDDLSSFSAEELQDVYDYIKFKKSQKEK</sequence>
<keyword evidence="4" id="KW-1185">Reference proteome</keyword>
<evidence type="ECO:0000259" key="2">
    <source>
        <dbReference type="PROSITE" id="PS50943"/>
    </source>
</evidence>
<evidence type="ECO:0000313" key="4">
    <source>
        <dbReference type="Proteomes" id="UP000621631"/>
    </source>
</evidence>
<evidence type="ECO:0000313" key="3">
    <source>
        <dbReference type="EMBL" id="MBD1223251.1"/>
    </source>
</evidence>
<proteinExistence type="predicted"/>
<dbReference type="EMBL" id="JACWEZ010000006">
    <property type="protein sequence ID" value="MBD1223251.1"/>
    <property type="molecule type" value="Genomic_DNA"/>
</dbReference>
<name>A0ABR7VPN2_VIRHA</name>
<dbReference type="Proteomes" id="UP000621631">
    <property type="component" value="Unassembled WGS sequence"/>
</dbReference>
<dbReference type="CDD" id="cd00093">
    <property type="entry name" value="HTH_XRE"/>
    <property type="match status" value="1"/>
</dbReference>
<protein>
    <submittedName>
        <fullName evidence="3">Helix-turn-helix transcriptional regulator</fullName>
    </submittedName>
</protein>
<reference evidence="3 4" key="1">
    <citation type="submission" date="2020-09" db="EMBL/GenBank/DDBJ databases">
        <title>Draft Genome Sequences of Oil-Oxidizing Bacteria Halomonas titanicae, Marinobacter lutaoensis, and Virgibacillus halodenitrificans Isolated from Highly Saline Environments.</title>
        <authorList>
            <person name="Grouzdev D.S."/>
            <person name="Sokolova D.S."/>
            <person name="Semenova E.M."/>
            <person name="Borzenkov I.A."/>
            <person name="Bidzhieva S.K."/>
            <person name="Poltaraus A.B."/>
            <person name="Nazina T.N."/>
        </authorList>
    </citation>
    <scope>NUCLEOTIDE SEQUENCE [LARGE SCALE GENOMIC DNA]</scope>
    <source>
        <strain evidence="3 4">VKM B-3472D</strain>
    </source>
</reference>
<accession>A0ABR7VPN2</accession>
<evidence type="ECO:0000256" key="1">
    <source>
        <dbReference type="ARBA" id="ARBA00023125"/>
    </source>
</evidence>
<dbReference type="SMART" id="SM00530">
    <property type="entry name" value="HTH_XRE"/>
    <property type="match status" value="1"/>
</dbReference>
<dbReference type="Gene3D" id="1.10.260.40">
    <property type="entry name" value="lambda repressor-like DNA-binding domains"/>
    <property type="match status" value="1"/>
</dbReference>
<dbReference type="PANTHER" id="PTHR46558:SF14">
    <property type="entry name" value="HTH-TYPE TRANSCRIPTIONAL REGULATOR ANSR"/>
    <property type="match status" value="1"/>
</dbReference>